<evidence type="ECO:0000256" key="3">
    <source>
        <dbReference type="ARBA" id="ARBA00023306"/>
    </source>
</evidence>
<dbReference type="FunFam" id="1.10.472.10:FF:000001">
    <property type="entry name" value="G2/mitotic-specific cyclin"/>
    <property type="match status" value="1"/>
</dbReference>
<sequence>MKVVNEAFSGMAPLKQISKAILTSRTTQKTQAAAVSTRSRSTTFMQQNDKRAKRKADFSPVKEKVKRSALGDLNTNAKAEDDKKVTVKQPIKKAIVQTKTLPSVKTVVKTKQNENAPPPCIKGVVTRAAAVKSVGTNQTAVKPKDPLKEVLANANRIKTRLSNEFEKTSESLYSSALEELNDSVSSSGSKVREETTKTETKNKEVINSPAVSLVAEQLQTKLNLGNHEVPEGVADFDKENWDDTVQVSHYAMDIFNYMKNREAMFEIPDYMDRQVCLTNWMRSLLVDWMVEVQESFELNHETLYLGVKLVDLYLSRMTVGKETLQLVGATAMFIASKYDERAPPAIADFLYICDGAYTREELIRMEINLLKVCDFNLGIPLSYRFLRRYARCAKITMPLLTLARFILEHSLMEYATVTVRDSKLAAAALYLALKMKKTGGWSAALEFYSGYKLEEFKNVVVLLNDALHKKPKNPLITVRNKYSHKIFFEVAKTPLLRNEELF</sequence>
<dbReference type="PANTHER" id="PTHR10177">
    <property type="entry name" value="CYCLINS"/>
    <property type="match status" value="1"/>
</dbReference>
<evidence type="ECO:0000256" key="5">
    <source>
        <dbReference type="SAM" id="MobiDB-lite"/>
    </source>
</evidence>
<comment type="similarity">
    <text evidence="4">Belongs to the cyclin family.</text>
</comment>
<evidence type="ECO:0000256" key="2">
    <source>
        <dbReference type="ARBA" id="ARBA00023127"/>
    </source>
</evidence>
<dbReference type="InterPro" id="IPR006671">
    <property type="entry name" value="Cyclin_N"/>
</dbReference>
<accession>A0AA38IJK4</accession>
<keyword evidence="3" id="KW-0131">Cell cycle</keyword>
<feature type="compositionally biased region" description="Polar residues" evidence="5">
    <location>
        <begin position="37"/>
        <end position="47"/>
    </location>
</feature>
<dbReference type="CDD" id="cd20508">
    <property type="entry name" value="CYCLIN_CCNB3_rpt1"/>
    <property type="match status" value="1"/>
</dbReference>
<organism evidence="8 9">
    <name type="scientific">Zophobas morio</name>
    <dbReference type="NCBI Taxonomy" id="2755281"/>
    <lineage>
        <taxon>Eukaryota</taxon>
        <taxon>Metazoa</taxon>
        <taxon>Ecdysozoa</taxon>
        <taxon>Arthropoda</taxon>
        <taxon>Hexapoda</taxon>
        <taxon>Insecta</taxon>
        <taxon>Pterygota</taxon>
        <taxon>Neoptera</taxon>
        <taxon>Endopterygota</taxon>
        <taxon>Coleoptera</taxon>
        <taxon>Polyphaga</taxon>
        <taxon>Cucujiformia</taxon>
        <taxon>Tenebrionidae</taxon>
        <taxon>Zophobas</taxon>
    </lineage>
</organism>
<protein>
    <recommendedName>
        <fullName evidence="10">G2/mitotic-specific cyclin-B3</fullName>
    </recommendedName>
</protein>
<dbReference type="SUPFAM" id="SSF47954">
    <property type="entry name" value="Cyclin-like"/>
    <property type="match status" value="2"/>
</dbReference>
<feature type="region of interest" description="Disordered" evidence="5">
    <location>
        <begin position="37"/>
        <end position="63"/>
    </location>
</feature>
<dbReference type="GO" id="GO:0044772">
    <property type="term" value="P:mitotic cell cycle phase transition"/>
    <property type="evidence" value="ECO:0007669"/>
    <property type="project" value="InterPro"/>
</dbReference>
<feature type="region of interest" description="Disordered" evidence="5">
    <location>
        <begin position="183"/>
        <end position="202"/>
    </location>
</feature>
<dbReference type="PIRSF" id="PIRSF001771">
    <property type="entry name" value="Cyclin_A_B_D_E"/>
    <property type="match status" value="1"/>
</dbReference>
<dbReference type="Pfam" id="PF02984">
    <property type="entry name" value="Cyclin_C"/>
    <property type="match status" value="1"/>
</dbReference>
<evidence type="ECO:0000313" key="8">
    <source>
        <dbReference type="EMBL" id="KAJ3654629.1"/>
    </source>
</evidence>
<feature type="domain" description="Cyclin-like" evidence="6">
    <location>
        <begin position="287"/>
        <end position="371"/>
    </location>
</feature>
<dbReference type="GO" id="GO:0005634">
    <property type="term" value="C:nucleus"/>
    <property type="evidence" value="ECO:0007669"/>
    <property type="project" value="UniProtKB-ARBA"/>
</dbReference>
<dbReference type="Proteomes" id="UP001168821">
    <property type="component" value="Unassembled WGS sequence"/>
</dbReference>
<name>A0AA38IJK4_9CUCU</name>
<dbReference type="InterPro" id="IPR036915">
    <property type="entry name" value="Cyclin-like_sf"/>
</dbReference>
<evidence type="ECO:0008006" key="10">
    <source>
        <dbReference type="Google" id="ProtNLM"/>
    </source>
</evidence>
<dbReference type="InterPro" id="IPR046965">
    <property type="entry name" value="Cyclin_A/B-like"/>
</dbReference>
<feature type="domain" description="Cyclin-like" evidence="6">
    <location>
        <begin position="384"/>
        <end position="465"/>
    </location>
</feature>
<dbReference type="InterPro" id="IPR039361">
    <property type="entry name" value="Cyclin"/>
</dbReference>
<keyword evidence="9" id="KW-1185">Reference proteome</keyword>
<dbReference type="InterPro" id="IPR013763">
    <property type="entry name" value="Cyclin-like_dom"/>
</dbReference>
<gene>
    <name evidence="8" type="ORF">Zmor_013804</name>
</gene>
<dbReference type="InterPro" id="IPR004367">
    <property type="entry name" value="Cyclin_C-dom"/>
</dbReference>
<reference evidence="8" key="1">
    <citation type="journal article" date="2023" name="G3 (Bethesda)">
        <title>Whole genome assemblies of Zophobas morio and Tenebrio molitor.</title>
        <authorList>
            <person name="Kaur S."/>
            <person name="Stinson S.A."/>
            <person name="diCenzo G.C."/>
        </authorList>
    </citation>
    <scope>NUCLEOTIDE SEQUENCE</scope>
    <source>
        <strain evidence="8">QUZm001</strain>
    </source>
</reference>
<dbReference type="Pfam" id="PF00134">
    <property type="entry name" value="Cyclin_N"/>
    <property type="match status" value="1"/>
</dbReference>
<evidence type="ECO:0000256" key="4">
    <source>
        <dbReference type="RuleBase" id="RU000383"/>
    </source>
</evidence>
<dbReference type="SMART" id="SM00385">
    <property type="entry name" value="CYCLIN"/>
    <property type="match status" value="2"/>
</dbReference>
<evidence type="ECO:0000259" key="7">
    <source>
        <dbReference type="SMART" id="SM01332"/>
    </source>
</evidence>
<proteinExistence type="inferred from homology"/>
<dbReference type="GO" id="GO:0051301">
    <property type="term" value="P:cell division"/>
    <property type="evidence" value="ECO:0007669"/>
    <property type="project" value="UniProtKB-KW"/>
</dbReference>
<dbReference type="AlphaFoldDB" id="A0AA38IJK4"/>
<comment type="caution">
    <text evidence="8">The sequence shown here is derived from an EMBL/GenBank/DDBJ whole genome shotgun (WGS) entry which is preliminary data.</text>
</comment>
<dbReference type="SMART" id="SM01332">
    <property type="entry name" value="Cyclin_C"/>
    <property type="match status" value="1"/>
</dbReference>
<evidence type="ECO:0000259" key="6">
    <source>
        <dbReference type="SMART" id="SM00385"/>
    </source>
</evidence>
<dbReference type="Gene3D" id="1.10.472.10">
    <property type="entry name" value="Cyclin-like"/>
    <property type="match status" value="2"/>
</dbReference>
<keyword evidence="2 4" id="KW-0195">Cyclin</keyword>
<dbReference type="EMBL" id="JALNTZ010000004">
    <property type="protein sequence ID" value="KAJ3654629.1"/>
    <property type="molecule type" value="Genomic_DNA"/>
</dbReference>
<evidence type="ECO:0000256" key="1">
    <source>
        <dbReference type="ARBA" id="ARBA00022618"/>
    </source>
</evidence>
<evidence type="ECO:0000313" key="9">
    <source>
        <dbReference type="Proteomes" id="UP001168821"/>
    </source>
</evidence>
<feature type="compositionally biased region" description="Basic and acidic residues" evidence="5">
    <location>
        <begin position="190"/>
        <end position="202"/>
    </location>
</feature>
<feature type="domain" description="Cyclin C-terminal" evidence="7">
    <location>
        <begin position="380"/>
        <end position="496"/>
    </location>
</feature>
<keyword evidence="1" id="KW-0132">Cell division</keyword>
<dbReference type="GO" id="GO:0016538">
    <property type="term" value="F:cyclin-dependent protein serine/threonine kinase regulator activity"/>
    <property type="evidence" value="ECO:0007669"/>
    <property type="project" value="InterPro"/>
</dbReference>